<keyword evidence="3" id="KW-1185">Reference proteome</keyword>
<feature type="chain" id="PRO_5043885864" evidence="1">
    <location>
        <begin position="21"/>
        <end position="170"/>
    </location>
</feature>
<gene>
    <name evidence="2" type="ORF">PMEA_00024612</name>
</gene>
<evidence type="ECO:0000256" key="1">
    <source>
        <dbReference type="SAM" id="SignalP"/>
    </source>
</evidence>
<evidence type="ECO:0000313" key="3">
    <source>
        <dbReference type="Proteomes" id="UP001159428"/>
    </source>
</evidence>
<keyword evidence="1" id="KW-0732">Signal</keyword>
<dbReference type="AlphaFoldDB" id="A0AAU9XJA0"/>
<evidence type="ECO:0000313" key="2">
    <source>
        <dbReference type="EMBL" id="CAH3149459.1"/>
    </source>
</evidence>
<proteinExistence type="predicted"/>
<dbReference type="Proteomes" id="UP001159428">
    <property type="component" value="Unassembled WGS sequence"/>
</dbReference>
<dbReference type="EMBL" id="CALNXJ010000046">
    <property type="protein sequence ID" value="CAH3149459.1"/>
    <property type="molecule type" value="Genomic_DNA"/>
</dbReference>
<feature type="signal peptide" evidence="1">
    <location>
        <begin position="1"/>
        <end position="20"/>
    </location>
</feature>
<protein>
    <submittedName>
        <fullName evidence="2">Uncharacterized protein</fullName>
    </submittedName>
</protein>
<dbReference type="Gene3D" id="2.60.40.2970">
    <property type="match status" value="1"/>
</dbReference>
<sequence>MKILMTAKLLLWSTLVAASAAHLKAEDARDVQLFSASIDCLSSYKTTDEVMCDFSLTNNGESAYSVLKWNTPLNDLALDGLTVSRDGEELSPQGIRMKREDPAASDFLTIAPGETVSSKFDLSSEYDTTKAAEYTVAVDLYLEYVKGSVGSPEESELFYLSSSDVSFQVA</sequence>
<organism evidence="2 3">
    <name type="scientific">Pocillopora meandrina</name>
    <dbReference type="NCBI Taxonomy" id="46732"/>
    <lineage>
        <taxon>Eukaryota</taxon>
        <taxon>Metazoa</taxon>
        <taxon>Cnidaria</taxon>
        <taxon>Anthozoa</taxon>
        <taxon>Hexacorallia</taxon>
        <taxon>Scleractinia</taxon>
        <taxon>Astrocoeniina</taxon>
        <taxon>Pocilloporidae</taxon>
        <taxon>Pocillopora</taxon>
    </lineage>
</organism>
<reference evidence="2 3" key="1">
    <citation type="submission" date="2022-05" db="EMBL/GenBank/DDBJ databases">
        <authorList>
            <consortium name="Genoscope - CEA"/>
            <person name="William W."/>
        </authorList>
    </citation>
    <scope>NUCLEOTIDE SEQUENCE [LARGE SCALE GENOMIC DNA]</scope>
</reference>
<accession>A0AAU9XJA0</accession>
<comment type="caution">
    <text evidence="2">The sequence shown here is derived from an EMBL/GenBank/DDBJ whole genome shotgun (WGS) entry which is preliminary data.</text>
</comment>
<name>A0AAU9XJA0_9CNID</name>